<sequence>MKELVDAGLVKAIGISNFNDKQIERILNNPGLKYKPANNKLEDASILDDPKIKEIAAKHSKTPAQIGFPSLPDPKKCDSNSQVCHTIAYIGELQGPKLTRSTLSMQNTEDGCNMAFTRPLVSHVPLF</sequence>
<gene>
    <name evidence="2" type="ORF">AV530_009716</name>
</gene>
<comment type="similarity">
    <text evidence="1">Belongs to the aldo/keto reductase family.</text>
</comment>
<evidence type="ECO:0000313" key="2">
    <source>
        <dbReference type="EMBL" id="OPJ71508.1"/>
    </source>
</evidence>
<dbReference type="AlphaFoldDB" id="A0A1V4JH69"/>
<dbReference type="InterPro" id="IPR036812">
    <property type="entry name" value="NAD(P)_OxRdtase_dom_sf"/>
</dbReference>
<proteinExistence type="inferred from homology"/>
<dbReference type="InterPro" id="IPR018170">
    <property type="entry name" value="Aldo/ket_reductase_CS"/>
</dbReference>
<dbReference type="Proteomes" id="UP000190648">
    <property type="component" value="Unassembled WGS sequence"/>
</dbReference>
<comment type="caution">
    <text evidence="2">The sequence shown here is derived from an EMBL/GenBank/DDBJ whole genome shotgun (WGS) entry which is preliminary data.</text>
</comment>
<keyword evidence="3" id="KW-1185">Reference proteome</keyword>
<reference evidence="2 3" key="1">
    <citation type="submission" date="2016-02" db="EMBL/GenBank/DDBJ databases">
        <title>Band-tailed pigeon sequencing and assembly.</title>
        <authorList>
            <person name="Soares A.E."/>
            <person name="Novak B.J."/>
            <person name="Rice E.S."/>
            <person name="O'Connell B."/>
            <person name="Chang D."/>
            <person name="Weber S."/>
            <person name="Shapiro B."/>
        </authorList>
    </citation>
    <scope>NUCLEOTIDE SEQUENCE [LARGE SCALE GENOMIC DNA]</scope>
    <source>
        <strain evidence="2">BTP2013</strain>
        <tissue evidence="2">Blood</tissue>
    </source>
</reference>
<dbReference type="Gene3D" id="3.20.20.100">
    <property type="entry name" value="NADP-dependent oxidoreductase domain"/>
    <property type="match status" value="1"/>
</dbReference>
<dbReference type="SUPFAM" id="SSF51430">
    <property type="entry name" value="NAD(P)-linked oxidoreductase"/>
    <property type="match status" value="1"/>
</dbReference>
<evidence type="ECO:0000256" key="1">
    <source>
        <dbReference type="ARBA" id="ARBA00007905"/>
    </source>
</evidence>
<evidence type="ECO:0000313" key="3">
    <source>
        <dbReference type="Proteomes" id="UP000190648"/>
    </source>
</evidence>
<dbReference type="OrthoDB" id="416253at2759"/>
<dbReference type="PROSITE" id="PS00062">
    <property type="entry name" value="ALDOKETO_REDUCTASE_2"/>
    <property type="match status" value="1"/>
</dbReference>
<accession>A0A1V4JH69</accession>
<dbReference type="InterPro" id="IPR020471">
    <property type="entry name" value="AKR"/>
</dbReference>
<dbReference type="GO" id="GO:0016491">
    <property type="term" value="F:oxidoreductase activity"/>
    <property type="evidence" value="ECO:0007669"/>
    <property type="project" value="InterPro"/>
</dbReference>
<name>A0A1V4JH69_PATFA</name>
<dbReference type="PANTHER" id="PTHR11732">
    <property type="entry name" value="ALDO/KETO REDUCTASE"/>
    <property type="match status" value="1"/>
</dbReference>
<dbReference type="STRING" id="372326.A0A1V4JH69"/>
<protein>
    <recommendedName>
        <fullName evidence="4">NADP-dependent oxidoreductase domain-containing protein</fullName>
    </recommendedName>
</protein>
<dbReference type="EMBL" id="LSYS01007429">
    <property type="protein sequence ID" value="OPJ71508.1"/>
    <property type="molecule type" value="Genomic_DNA"/>
</dbReference>
<evidence type="ECO:0008006" key="4">
    <source>
        <dbReference type="Google" id="ProtNLM"/>
    </source>
</evidence>
<organism evidence="2 3">
    <name type="scientific">Patagioenas fasciata monilis</name>
    <dbReference type="NCBI Taxonomy" id="372326"/>
    <lineage>
        <taxon>Eukaryota</taxon>
        <taxon>Metazoa</taxon>
        <taxon>Chordata</taxon>
        <taxon>Craniata</taxon>
        <taxon>Vertebrata</taxon>
        <taxon>Euteleostomi</taxon>
        <taxon>Archelosauria</taxon>
        <taxon>Archosauria</taxon>
        <taxon>Dinosauria</taxon>
        <taxon>Saurischia</taxon>
        <taxon>Theropoda</taxon>
        <taxon>Coelurosauria</taxon>
        <taxon>Aves</taxon>
        <taxon>Neognathae</taxon>
        <taxon>Neoaves</taxon>
        <taxon>Columbimorphae</taxon>
        <taxon>Columbiformes</taxon>
        <taxon>Columbidae</taxon>
        <taxon>Patagioenas</taxon>
    </lineage>
</organism>